<dbReference type="AlphaFoldDB" id="A0AAD6BLP2"/>
<dbReference type="EMBL" id="JAPTMU010000003">
    <property type="protein sequence ID" value="KAJ4946001.1"/>
    <property type="molecule type" value="Genomic_DNA"/>
</dbReference>
<evidence type="ECO:0000313" key="1">
    <source>
        <dbReference type="EMBL" id="KAJ4946001.1"/>
    </source>
</evidence>
<comment type="caution">
    <text evidence="1">The sequence shown here is derived from an EMBL/GenBank/DDBJ whole genome shotgun (WGS) entry which is preliminary data.</text>
</comment>
<sequence>MKGEPVSRENQRRTGRPCAVSVLTPAAASQLWDETSPQWDDEELGRLVHGHPCTKEHWTHTFAHRQTLEDVRSKRVH</sequence>
<proteinExistence type="predicted"/>
<organism evidence="1 2">
    <name type="scientific">Pogonophryne albipinna</name>
    <dbReference type="NCBI Taxonomy" id="1090488"/>
    <lineage>
        <taxon>Eukaryota</taxon>
        <taxon>Metazoa</taxon>
        <taxon>Chordata</taxon>
        <taxon>Craniata</taxon>
        <taxon>Vertebrata</taxon>
        <taxon>Euteleostomi</taxon>
        <taxon>Actinopterygii</taxon>
        <taxon>Neopterygii</taxon>
        <taxon>Teleostei</taxon>
        <taxon>Neoteleostei</taxon>
        <taxon>Acanthomorphata</taxon>
        <taxon>Eupercaria</taxon>
        <taxon>Perciformes</taxon>
        <taxon>Notothenioidei</taxon>
        <taxon>Pogonophryne</taxon>
    </lineage>
</organism>
<evidence type="ECO:0000313" key="2">
    <source>
        <dbReference type="Proteomes" id="UP001219934"/>
    </source>
</evidence>
<accession>A0AAD6BLP2</accession>
<reference evidence="1" key="1">
    <citation type="submission" date="2022-11" db="EMBL/GenBank/DDBJ databases">
        <title>Chromosome-level genome of Pogonophryne albipinna.</title>
        <authorList>
            <person name="Jo E."/>
        </authorList>
    </citation>
    <scope>NUCLEOTIDE SEQUENCE</scope>
    <source>
        <strain evidence="1">SGF0006</strain>
        <tissue evidence="1">Muscle</tissue>
    </source>
</reference>
<protein>
    <submittedName>
        <fullName evidence="1">Uncharacterized protein</fullName>
    </submittedName>
</protein>
<gene>
    <name evidence="1" type="ORF">JOQ06_023679</name>
</gene>
<name>A0AAD6BLP2_9TELE</name>
<dbReference type="Proteomes" id="UP001219934">
    <property type="component" value="Unassembled WGS sequence"/>
</dbReference>
<keyword evidence="2" id="KW-1185">Reference proteome</keyword>